<organism evidence="5 6">
    <name type="scientific">Lichenicoccus roseus</name>
    <dbReference type="NCBI Taxonomy" id="2683649"/>
    <lineage>
        <taxon>Bacteria</taxon>
        <taxon>Pseudomonadati</taxon>
        <taxon>Pseudomonadota</taxon>
        <taxon>Alphaproteobacteria</taxon>
        <taxon>Acetobacterales</taxon>
        <taxon>Acetobacteraceae</taxon>
        <taxon>Lichenicoccus</taxon>
    </lineage>
</organism>
<evidence type="ECO:0000256" key="2">
    <source>
        <dbReference type="ARBA" id="ARBA00023125"/>
    </source>
</evidence>
<dbReference type="InterPro" id="IPR011991">
    <property type="entry name" value="ArsR-like_HTH"/>
</dbReference>
<proteinExistence type="predicted"/>
<dbReference type="SUPFAM" id="SSF46785">
    <property type="entry name" value="Winged helix' DNA-binding domain"/>
    <property type="match status" value="1"/>
</dbReference>
<evidence type="ECO:0000313" key="5">
    <source>
        <dbReference type="EMBL" id="TLU71895.1"/>
    </source>
</evidence>
<dbReference type="InterPro" id="IPR001845">
    <property type="entry name" value="HTH_ArsR_DNA-bd_dom"/>
</dbReference>
<name>A0A5R9J2N4_9PROT</name>
<keyword evidence="3" id="KW-0804">Transcription</keyword>
<sequence>MEKLGVIAALAALAQESRLDIFRLLVQAGAEGMTVGSIAEQLGLPSATLSFHLNQLKHAHLVTFRRDGRSLIYSAAYPVMNDLLAYLTENCCQGDASACGVGECVPAPTAVGEPRHEAPARSRLGR</sequence>
<gene>
    <name evidence="5" type="ORF">FE263_15735</name>
</gene>
<dbReference type="SMART" id="SM00418">
    <property type="entry name" value="HTH_ARSR"/>
    <property type="match status" value="1"/>
</dbReference>
<comment type="caution">
    <text evidence="5">The sequence shown here is derived from an EMBL/GenBank/DDBJ whole genome shotgun (WGS) entry which is preliminary data.</text>
</comment>
<dbReference type="CDD" id="cd00090">
    <property type="entry name" value="HTH_ARSR"/>
    <property type="match status" value="1"/>
</dbReference>
<evidence type="ECO:0000313" key="6">
    <source>
        <dbReference type="Proteomes" id="UP000305654"/>
    </source>
</evidence>
<protein>
    <submittedName>
        <fullName evidence="5">Winged helix-turn-helix transcriptional regulator</fullName>
    </submittedName>
</protein>
<keyword evidence="2" id="KW-0238">DNA-binding</keyword>
<dbReference type="PRINTS" id="PR00778">
    <property type="entry name" value="HTHARSR"/>
</dbReference>
<reference evidence="5 6" key="1">
    <citation type="submission" date="2019-05" db="EMBL/GenBank/DDBJ databases">
        <authorList>
            <person name="Pankratov T."/>
            <person name="Grouzdev D."/>
        </authorList>
    </citation>
    <scope>NUCLEOTIDE SEQUENCE [LARGE SCALE GENOMIC DNA]</scope>
    <source>
        <strain evidence="5 6">KEBCLARHB70R</strain>
    </source>
</reference>
<dbReference type="InterPro" id="IPR036388">
    <property type="entry name" value="WH-like_DNA-bd_sf"/>
</dbReference>
<dbReference type="Proteomes" id="UP000305654">
    <property type="component" value="Unassembled WGS sequence"/>
</dbReference>
<dbReference type="NCBIfam" id="NF033788">
    <property type="entry name" value="HTH_metalloreg"/>
    <property type="match status" value="1"/>
</dbReference>
<feature type="domain" description="HTH arsR-type" evidence="4">
    <location>
        <begin position="1"/>
        <end position="95"/>
    </location>
</feature>
<dbReference type="OrthoDB" id="9804742at2"/>
<evidence type="ECO:0000256" key="1">
    <source>
        <dbReference type="ARBA" id="ARBA00023015"/>
    </source>
</evidence>
<dbReference type="Gene3D" id="1.10.10.10">
    <property type="entry name" value="Winged helix-like DNA-binding domain superfamily/Winged helix DNA-binding domain"/>
    <property type="match status" value="1"/>
</dbReference>
<keyword evidence="1" id="KW-0805">Transcription regulation</keyword>
<dbReference type="GO" id="GO:0003677">
    <property type="term" value="F:DNA binding"/>
    <property type="evidence" value="ECO:0007669"/>
    <property type="project" value="UniProtKB-KW"/>
</dbReference>
<dbReference type="InterPro" id="IPR036390">
    <property type="entry name" value="WH_DNA-bd_sf"/>
</dbReference>
<dbReference type="GO" id="GO:0003700">
    <property type="term" value="F:DNA-binding transcription factor activity"/>
    <property type="evidence" value="ECO:0007669"/>
    <property type="project" value="InterPro"/>
</dbReference>
<dbReference type="PROSITE" id="PS50987">
    <property type="entry name" value="HTH_ARSR_2"/>
    <property type="match status" value="1"/>
</dbReference>
<evidence type="ECO:0000256" key="3">
    <source>
        <dbReference type="ARBA" id="ARBA00023163"/>
    </source>
</evidence>
<dbReference type="RefSeq" id="WP_138326967.1">
    <property type="nucleotide sequence ID" value="NZ_VCDI01000005.1"/>
</dbReference>
<dbReference type="PANTHER" id="PTHR43132">
    <property type="entry name" value="ARSENICAL RESISTANCE OPERON REPRESSOR ARSR-RELATED"/>
    <property type="match status" value="1"/>
</dbReference>
<dbReference type="Pfam" id="PF12840">
    <property type="entry name" value="HTH_20"/>
    <property type="match status" value="1"/>
</dbReference>
<evidence type="ECO:0000259" key="4">
    <source>
        <dbReference type="PROSITE" id="PS50987"/>
    </source>
</evidence>
<keyword evidence="6" id="KW-1185">Reference proteome</keyword>
<dbReference type="EMBL" id="VCDI01000005">
    <property type="protein sequence ID" value="TLU71895.1"/>
    <property type="molecule type" value="Genomic_DNA"/>
</dbReference>
<accession>A0A5R9J2N4</accession>
<dbReference type="InterPro" id="IPR051011">
    <property type="entry name" value="Metal_resp_trans_reg"/>
</dbReference>
<dbReference type="PANTHER" id="PTHR43132:SF2">
    <property type="entry name" value="ARSENICAL RESISTANCE OPERON REPRESSOR ARSR-RELATED"/>
    <property type="match status" value="1"/>
</dbReference>
<dbReference type="AlphaFoldDB" id="A0A5R9J2N4"/>